<dbReference type="PANTHER" id="PTHR46082:SF11">
    <property type="entry name" value="AAA+ ATPASE DOMAIN-CONTAINING PROTEIN-RELATED"/>
    <property type="match status" value="1"/>
</dbReference>
<dbReference type="SUPFAM" id="SSF48403">
    <property type="entry name" value="Ankyrin repeat"/>
    <property type="match status" value="1"/>
</dbReference>
<dbReference type="Gene3D" id="3.40.50.300">
    <property type="entry name" value="P-loop containing nucleotide triphosphate hydrolases"/>
    <property type="match status" value="1"/>
</dbReference>
<dbReference type="AlphaFoldDB" id="A0A5N6V1A5"/>
<keyword evidence="4" id="KW-1185">Reference proteome</keyword>
<protein>
    <recommendedName>
        <fullName evidence="2">Nephrocystin 3-like N-terminal domain-containing protein</fullName>
    </recommendedName>
</protein>
<dbReference type="InterPro" id="IPR002110">
    <property type="entry name" value="Ankyrin_rpt"/>
</dbReference>
<dbReference type="SUPFAM" id="SSF53167">
    <property type="entry name" value="Purine and uridine phosphorylases"/>
    <property type="match status" value="1"/>
</dbReference>
<dbReference type="SMART" id="SM00248">
    <property type="entry name" value="ANK"/>
    <property type="match status" value="5"/>
</dbReference>
<sequence>MDDSDRLRLTPDAYTVGWVCVLESEQIAARALLDEEHVRPPTPYDENAYIVGRMGNHNVVIARPIGQGKANTAGAAVNMTRTFPQIRFGLMVGVGGGATNSPGPYGGNRDIQLGDVVVSTPQGKHGGIVQYDTGKKYPEGYKIISHLNKPKSALIAAANMLRSNHSCNGGNMKKYVQGAISRLQGWGLEYFCFPGREHDLLFRPEYRHLDGGEDCSNCDRTQIVDRAPRPGDDTSVHYGLIASADLTMKDPLFRDELRKSEKVLCFEKEAAGLMDRFPCIAIRGISDYADTHKCKKWQPYASVTAAAYAKDLLAVIQPQAIAKETAAAKVLEQYTKYRHKILDWLSTLDFKTEQEDLFGKSVPTGNWLLESVVFRRWLDGTRWQLRCYGEAGTGKTNLCAIVVHHLQGTFGLQRPVIYLYLSDDEDERVRQTPDSLLGSMLKQLILCDPNVDIPSKLVEMYEGRGNEAGSTQEIKKLAFQELVANYERVYLIIDGLNQCSFEVVEFVREYALGLAQDSIIPLSLLTTSLGYREIEKVVRCNYCGREDPHIYFNCDCNNGDFDLCLNCKSKGIACPQNHEGEELYDTVRVEVRAREYELEQFCRGRIIQACKTGRDRRDERVHPSPKYNPGGVARYLRNKTKLVDEVSSRIAENAQGKFIIAQVWVQNLLEMPKEPKSDDDLLEQLHVMPLDHLAAYVNERVRKIERYKTKAEVNVAIMAFSLIMSACRPLYLLQLQHALALNSDSGLIIEATLDNRAFILKSADGLLIVEKADKSHSFVQFFHSALPTVLAERSYHPTLKRADYKMAKVCLKYLRDGQSWEHYENITAYPFLSYALEFWVDHVRKANDQEIEKEAVRLLKDPIQFARLTREAAKRGPKGSAEWVHEAGHALHLCAWFGLTNMVNLFIAEDNDVGVRDHKYSRTPLRYACISGHVDTVEELLNHNTPVEEEAIVDAMCGLIRADRLQCEREGRQEIVGSLLRTGKIDVNARFGAKNRMALMLAVEHGHYDYINVFLSQKSIDVDAQDSNGFTALLFAVYAEEGVTIDRFNTVADYVYIPPCELIREMHYEKDRCPGLVKLLLQQGASPNVRDNASNSTLILAIRLGALDAVETLLKCERLDLQSEKELIHTASAIGHPEIIRLLHSALSQTHKIHVYIVCRSRCEKGLFSYERRRKVSCSPKTSRRPIDYRICCITAERYVILGPRALEDVLNFRLSQ</sequence>
<dbReference type="GO" id="GO:0003824">
    <property type="term" value="F:catalytic activity"/>
    <property type="evidence" value="ECO:0007669"/>
    <property type="project" value="InterPro"/>
</dbReference>
<dbReference type="InterPro" id="IPR053137">
    <property type="entry name" value="NLR-like"/>
</dbReference>
<evidence type="ECO:0000256" key="1">
    <source>
        <dbReference type="ARBA" id="ARBA00022737"/>
    </source>
</evidence>
<gene>
    <name evidence="3" type="ORF">BDV40DRAFT_298440</name>
</gene>
<evidence type="ECO:0000313" key="4">
    <source>
        <dbReference type="Proteomes" id="UP000326950"/>
    </source>
</evidence>
<dbReference type="EMBL" id="ML738608">
    <property type="protein sequence ID" value="KAE8164410.1"/>
    <property type="molecule type" value="Genomic_DNA"/>
</dbReference>
<dbReference type="PANTHER" id="PTHR46082">
    <property type="entry name" value="ATP/GTP-BINDING PROTEIN-RELATED"/>
    <property type="match status" value="1"/>
</dbReference>
<proteinExistence type="predicted"/>
<reference evidence="3 4" key="1">
    <citation type="submission" date="2019-04" db="EMBL/GenBank/DDBJ databases">
        <title>Friends and foes A comparative genomics study of 23 Aspergillus species from section Flavi.</title>
        <authorList>
            <consortium name="DOE Joint Genome Institute"/>
            <person name="Kjaerbolling I."/>
            <person name="Vesth T."/>
            <person name="Frisvad J.C."/>
            <person name="Nybo J.L."/>
            <person name="Theobald S."/>
            <person name="Kildgaard S."/>
            <person name="Isbrandt T."/>
            <person name="Kuo A."/>
            <person name="Sato A."/>
            <person name="Lyhne E.K."/>
            <person name="Kogle M.E."/>
            <person name="Wiebenga A."/>
            <person name="Kun R.S."/>
            <person name="Lubbers R.J."/>
            <person name="Makela M.R."/>
            <person name="Barry K."/>
            <person name="Chovatia M."/>
            <person name="Clum A."/>
            <person name="Daum C."/>
            <person name="Haridas S."/>
            <person name="He G."/>
            <person name="LaButti K."/>
            <person name="Lipzen A."/>
            <person name="Mondo S."/>
            <person name="Riley R."/>
            <person name="Salamov A."/>
            <person name="Simmons B.A."/>
            <person name="Magnuson J.K."/>
            <person name="Henrissat B."/>
            <person name="Mortensen U.H."/>
            <person name="Larsen T.O."/>
            <person name="Devries R.P."/>
            <person name="Grigoriev I.V."/>
            <person name="Machida M."/>
            <person name="Baker S.E."/>
            <person name="Andersen M.R."/>
        </authorList>
    </citation>
    <scope>NUCLEOTIDE SEQUENCE [LARGE SCALE GENOMIC DNA]</scope>
    <source>
        <strain evidence="3 4">CBS 117626</strain>
    </source>
</reference>
<dbReference type="GO" id="GO:0009116">
    <property type="term" value="P:nucleoside metabolic process"/>
    <property type="evidence" value="ECO:0007669"/>
    <property type="project" value="InterPro"/>
</dbReference>
<dbReference type="InterPro" id="IPR035994">
    <property type="entry name" value="Nucleoside_phosphorylase_sf"/>
</dbReference>
<dbReference type="InterPro" id="IPR056884">
    <property type="entry name" value="NPHP3-like_N"/>
</dbReference>
<organism evidence="3 4">
    <name type="scientific">Aspergillus tamarii</name>
    <dbReference type="NCBI Taxonomy" id="41984"/>
    <lineage>
        <taxon>Eukaryota</taxon>
        <taxon>Fungi</taxon>
        <taxon>Dikarya</taxon>
        <taxon>Ascomycota</taxon>
        <taxon>Pezizomycotina</taxon>
        <taxon>Eurotiomycetes</taxon>
        <taxon>Eurotiomycetidae</taxon>
        <taxon>Eurotiales</taxon>
        <taxon>Aspergillaceae</taxon>
        <taxon>Aspergillus</taxon>
        <taxon>Aspergillus subgen. Circumdati</taxon>
    </lineage>
</organism>
<name>A0A5N6V1A5_ASPTM</name>
<feature type="domain" description="Nephrocystin 3-like N-terminal" evidence="2">
    <location>
        <begin position="364"/>
        <end position="528"/>
    </location>
</feature>
<dbReference type="InterPro" id="IPR027417">
    <property type="entry name" value="P-loop_NTPase"/>
</dbReference>
<dbReference type="InterPro" id="IPR036770">
    <property type="entry name" value="Ankyrin_rpt-contain_sf"/>
</dbReference>
<dbReference type="OrthoDB" id="195446at2759"/>
<dbReference type="Pfam" id="PF24883">
    <property type="entry name" value="NPHP3_N"/>
    <property type="match status" value="1"/>
</dbReference>
<dbReference type="Gene3D" id="1.25.40.20">
    <property type="entry name" value="Ankyrin repeat-containing domain"/>
    <property type="match status" value="3"/>
</dbReference>
<dbReference type="Gene3D" id="3.40.50.1580">
    <property type="entry name" value="Nucleoside phosphorylase domain"/>
    <property type="match status" value="1"/>
</dbReference>
<evidence type="ECO:0000313" key="3">
    <source>
        <dbReference type="EMBL" id="KAE8164410.1"/>
    </source>
</evidence>
<dbReference type="Proteomes" id="UP000326950">
    <property type="component" value="Unassembled WGS sequence"/>
</dbReference>
<dbReference type="Pfam" id="PF12796">
    <property type="entry name" value="Ank_2"/>
    <property type="match status" value="2"/>
</dbReference>
<keyword evidence="1" id="KW-0677">Repeat</keyword>
<evidence type="ECO:0000259" key="2">
    <source>
        <dbReference type="Pfam" id="PF24883"/>
    </source>
</evidence>
<accession>A0A5N6V1A5</accession>